<feature type="compositionally biased region" description="Basic and acidic residues" evidence="5">
    <location>
        <begin position="228"/>
        <end position="239"/>
    </location>
</feature>
<dbReference type="InterPro" id="IPR013210">
    <property type="entry name" value="LRR_N_plant-typ"/>
</dbReference>
<dbReference type="Proteomes" id="UP000734854">
    <property type="component" value="Unassembled WGS sequence"/>
</dbReference>
<feature type="binding site" evidence="4">
    <location>
        <position position="167"/>
    </location>
    <ligand>
        <name>ATP</name>
        <dbReference type="ChEBI" id="CHEBI:30616"/>
    </ligand>
</feature>
<gene>
    <name evidence="7" type="ORF">ZIOFF_045248</name>
</gene>
<dbReference type="InterPro" id="IPR046959">
    <property type="entry name" value="PRK1-6/SRF4-like"/>
</dbReference>
<comment type="caution">
    <text evidence="7">The sequence shown here is derived from an EMBL/GenBank/DDBJ whole genome shotgun (WGS) entry which is preliminary data.</text>
</comment>
<dbReference type="Gene3D" id="3.30.200.20">
    <property type="entry name" value="Phosphorylase Kinase, domain 1"/>
    <property type="match status" value="1"/>
</dbReference>
<proteinExistence type="predicted"/>
<dbReference type="SMART" id="SM00219">
    <property type="entry name" value="TyrKc"/>
    <property type="match status" value="1"/>
</dbReference>
<dbReference type="GO" id="GO:0004713">
    <property type="term" value="F:protein tyrosine kinase activity"/>
    <property type="evidence" value="ECO:0007669"/>
    <property type="project" value="InterPro"/>
</dbReference>
<feature type="region of interest" description="Disordered" evidence="5">
    <location>
        <begin position="228"/>
        <end position="270"/>
    </location>
</feature>
<dbReference type="PANTHER" id="PTHR48007:SF87">
    <property type="entry name" value="PROTEIN KINASE DOMAIN-CONTAINING PROTEIN"/>
    <property type="match status" value="1"/>
</dbReference>
<name>A0A8J5KV41_ZINOF</name>
<dbReference type="SUPFAM" id="SSF56112">
    <property type="entry name" value="Protein kinase-like (PK-like)"/>
    <property type="match status" value="2"/>
</dbReference>
<dbReference type="Pfam" id="PF08263">
    <property type="entry name" value="LRRNT_2"/>
    <property type="match status" value="1"/>
</dbReference>
<keyword evidence="2" id="KW-0433">Leucine-rich repeat</keyword>
<dbReference type="PROSITE" id="PS00107">
    <property type="entry name" value="PROTEIN_KINASE_ATP"/>
    <property type="match status" value="1"/>
</dbReference>
<dbReference type="InterPro" id="IPR000719">
    <property type="entry name" value="Prot_kinase_dom"/>
</dbReference>
<accession>A0A8J5KV41</accession>
<dbReference type="Gene3D" id="3.80.10.10">
    <property type="entry name" value="Ribonuclease Inhibitor"/>
    <property type="match status" value="1"/>
</dbReference>
<evidence type="ECO:0000256" key="3">
    <source>
        <dbReference type="ARBA" id="ARBA00022737"/>
    </source>
</evidence>
<sequence length="392" mass="43039">MLVYFTFVVIKMAGAGGDDADLLLSFRSSTGDGNGVLHTWEGCDPCSGYWAGVTCYRGSVASVRLDAASLAGNVSFLLRLPHLRVLSLRNNALSGTLPALTHYRNASADEIEIAELKEKEKGLICFEGWEDLRLDCLLKASAEVLGKGFSGSAYKAALEDGIIVAVKRLSAVHFSAAQGGKVFDRQIRIIGRVRHPNVVSLEAFCDAHEEKLLVYNYMHKPRCRETNARLSHPEEDSGDRRRRTCVHPQVSDEVPASARQPEAVKHSDRRAGQRGCVSEWGIMRFAANIRCSPGDPSGCSSDRGTFTAVAPASQRYLAPELASGKEQATQESDVYSFCMMIQKVATDKEMEDGELQEEEISEMVKIALLCTAGRPEKRPEMSQVVRMMGEFL</sequence>
<dbReference type="InterPro" id="IPR020635">
    <property type="entry name" value="Tyr_kinase_cat_dom"/>
</dbReference>
<evidence type="ECO:0000256" key="4">
    <source>
        <dbReference type="PROSITE-ProRule" id="PRU10141"/>
    </source>
</evidence>
<evidence type="ECO:0000313" key="8">
    <source>
        <dbReference type="Proteomes" id="UP000734854"/>
    </source>
</evidence>
<evidence type="ECO:0000256" key="1">
    <source>
        <dbReference type="ARBA" id="ARBA00004162"/>
    </source>
</evidence>
<feature type="domain" description="Protein kinase" evidence="6">
    <location>
        <begin position="139"/>
        <end position="392"/>
    </location>
</feature>
<dbReference type="InterPro" id="IPR032675">
    <property type="entry name" value="LRR_dom_sf"/>
</dbReference>
<dbReference type="PANTHER" id="PTHR48007">
    <property type="entry name" value="LEUCINE-RICH REPEAT RECEPTOR-LIKE PROTEIN KINASE PXC1"/>
    <property type="match status" value="1"/>
</dbReference>
<dbReference type="GO" id="GO:0005524">
    <property type="term" value="F:ATP binding"/>
    <property type="evidence" value="ECO:0007669"/>
    <property type="project" value="UniProtKB-UniRule"/>
</dbReference>
<organism evidence="7 8">
    <name type="scientific">Zingiber officinale</name>
    <name type="common">Ginger</name>
    <name type="synonym">Amomum zingiber</name>
    <dbReference type="NCBI Taxonomy" id="94328"/>
    <lineage>
        <taxon>Eukaryota</taxon>
        <taxon>Viridiplantae</taxon>
        <taxon>Streptophyta</taxon>
        <taxon>Embryophyta</taxon>
        <taxon>Tracheophyta</taxon>
        <taxon>Spermatophyta</taxon>
        <taxon>Magnoliopsida</taxon>
        <taxon>Liliopsida</taxon>
        <taxon>Zingiberales</taxon>
        <taxon>Zingiberaceae</taxon>
        <taxon>Zingiber</taxon>
    </lineage>
</organism>
<dbReference type="InterPro" id="IPR011009">
    <property type="entry name" value="Kinase-like_dom_sf"/>
</dbReference>
<comment type="subcellular location">
    <subcellularLocation>
        <location evidence="1">Cell membrane</location>
        <topology evidence="1">Single-pass membrane protein</topology>
    </subcellularLocation>
</comment>
<evidence type="ECO:0000256" key="5">
    <source>
        <dbReference type="SAM" id="MobiDB-lite"/>
    </source>
</evidence>
<dbReference type="AlphaFoldDB" id="A0A8J5KV41"/>
<dbReference type="GO" id="GO:0005886">
    <property type="term" value="C:plasma membrane"/>
    <property type="evidence" value="ECO:0007669"/>
    <property type="project" value="UniProtKB-SubCell"/>
</dbReference>
<dbReference type="EMBL" id="JACMSC010000012">
    <property type="protein sequence ID" value="KAG6497349.1"/>
    <property type="molecule type" value="Genomic_DNA"/>
</dbReference>
<dbReference type="SUPFAM" id="SSF52058">
    <property type="entry name" value="L domain-like"/>
    <property type="match status" value="1"/>
</dbReference>
<keyword evidence="4" id="KW-0067">ATP-binding</keyword>
<reference evidence="7 8" key="1">
    <citation type="submission" date="2020-08" db="EMBL/GenBank/DDBJ databases">
        <title>Plant Genome Project.</title>
        <authorList>
            <person name="Zhang R.-G."/>
        </authorList>
    </citation>
    <scope>NUCLEOTIDE SEQUENCE [LARGE SCALE GENOMIC DNA]</scope>
    <source>
        <tissue evidence="7">Rhizome</tissue>
    </source>
</reference>
<evidence type="ECO:0000313" key="7">
    <source>
        <dbReference type="EMBL" id="KAG6497349.1"/>
    </source>
</evidence>
<dbReference type="PROSITE" id="PS50011">
    <property type="entry name" value="PROTEIN_KINASE_DOM"/>
    <property type="match status" value="1"/>
</dbReference>
<protein>
    <recommendedName>
        <fullName evidence="6">Protein kinase domain-containing protein</fullName>
    </recommendedName>
</protein>
<dbReference type="Gene3D" id="1.10.510.10">
    <property type="entry name" value="Transferase(Phosphotransferase) domain 1"/>
    <property type="match status" value="1"/>
</dbReference>
<dbReference type="InterPro" id="IPR017441">
    <property type="entry name" value="Protein_kinase_ATP_BS"/>
</dbReference>
<keyword evidence="3" id="KW-0677">Repeat</keyword>
<evidence type="ECO:0000256" key="2">
    <source>
        <dbReference type="ARBA" id="ARBA00022614"/>
    </source>
</evidence>
<keyword evidence="4" id="KW-0547">Nucleotide-binding</keyword>
<keyword evidence="8" id="KW-1185">Reference proteome</keyword>
<dbReference type="Pfam" id="PF00069">
    <property type="entry name" value="Pkinase"/>
    <property type="match status" value="1"/>
</dbReference>
<evidence type="ECO:0000259" key="6">
    <source>
        <dbReference type="PROSITE" id="PS50011"/>
    </source>
</evidence>